<dbReference type="PROSITE" id="PS50009">
    <property type="entry name" value="RASGEF_CAT"/>
    <property type="match status" value="1"/>
</dbReference>
<dbReference type="SMART" id="SM00147">
    <property type="entry name" value="RasGEF"/>
    <property type="match status" value="1"/>
</dbReference>
<dbReference type="InterPro" id="IPR023578">
    <property type="entry name" value="Ras_GEF_dom_sf"/>
</dbReference>
<dbReference type="InterPro" id="IPR001895">
    <property type="entry name" value="RASGEF_cat_dom"/>
</dbReference>
<evidence type="ECO:0000313" key="4">
    <source>
        <dbReference type="EMBL" id="KAG2180880.1"/>
    </source>
</evidence>
<evidence type="ECO:0000256" key="1">
    <source>
        <dbReference type="ARBA" id="ARBA00022658"/>
    </source>
</evidence>
<feature type="domain" description="Ras-GEF" evidence="3">
    <location>
        <begin position="42"/>
        <end position="317"/>
    </location>
</feature>
<dbReference type="GO" id="GO:0007265">
    <property type="term" value="P:Ras protein signal transduction"/>
    <property type="evidence" value="ECO:0007669"/>
    <property type="project" value="TreeGrafter"/>
</dbReference>
<dbReference type="GO" id="GO:0005886">
    <property type="term" value="C:plasma membrane"/>
    <property type="evidence" value="ECO:0007669"/>
    <property type="project" value="TreeGrafter"/>
</dbReference>
<feature type="non-terminal residue" evidence="4">
    <location>
        <position position="1"/>
    </location>
</feature>
<evidence type="ECO:0000256" key="2">
    <source>
        <dbReference type="PROSITE-ProRule" id="PRU00168"/>
    </source>
</evidence>
<dbReference type="InterPro" id="IPR036964">
    <property type="entry name" value="RASGEF_cat_dom_sf"/>
</dbReference>
<dbReference type="EMBL" id="JAEPQZ010000005">
    <property type="protein sequence ID" value="KAG2180880.1"/>
    <property type="molecule type" value="Genomic_DNA"/>
</dbReference>
<accession>A0A8H7PVY4</accession>
<dbReference type="SUPFAM" id="SSF48366">
    <property type="entry name" value="Ras GEF"/>
    <property type="match status" value="1"/>
</dbReference>
<proteinExistence type="predicted"/>
<evidence type="ECO:0000259" key="3">
    <source>
        <dbReference type="PROSITE" id="PS50009"/>
    </source>
</evidence>
<dbReference type="PANTHER" id="PTHR23113">
    <property type="entry name" value="GUANINE NUCLEOTIDE EXCHANGE FACTOR"/>
    <property type="match status" value="1"/>
</dbReference>
<dbReference type="OrthoDB" id="10254377at2759"/>
<sequence>SSISKGRSLHPDFESAVAGSYIDTTSIITSRSPHKPFILQYRSEIIMQQFCIIEEELLQRVTWDEIVEMRWKKTRGSALQRNERGESGGTALLDCHIDAVIEWFNVTYVWVISEIVSVQPLEVRAQVIEKFIRVALKCYHHRNYSTLLQILLGLQSPYVSRLHKTWHRVDQYERQIFEKLKDLPNPERNWKRVRNCMNNAVDSVPETQAVETILSDNGLEQPYFMNQRGSIPFLGLYLADMTSNAEMPTFIPNAAAPEVTHNVSNDDTSNDLLNRLARTPLVNYNKFRITDIPATASVVKHVLAFQLLAKCYQFERYEPVYNYLKHMNYLDNDDIREASFQCEE</sequence>
<gene>
    <name evidence="4" type="ORF">INT43_008460</name>
</gene>
<dbReference type="Pfam" id="PF00617">
    <property type="entry name" value="RasGEF"/>
    <property type="match status" value="1"/>
</dbReference>
<keyword evidence="5" id="KW-1185">Reference proteome</keyword>
<comment type="caution">
    <text evidence="4">The sequence shown here is derived from an EMBL/GenBank/DDBJ whole genome shotgun (WGS) entry which is preliminary data.</text>
</comment>
<organism evidence="4 5">
    <name type="scientific">Mortierella isabellina</name>
    <name type="common">Filamentous fungus</name>
    <name type="synonym">Umbelopsis isabellina</name>
    <dbReference type="NCBI Taxonomy" id="91625"/>
    <lineage>
        <taxon>Eukaryota</taxon>
        <taxon>Fungi</taxon>
        <taxon>Fungi incertae sedis</taxon>
        <taxon>Mucoromycota</taxon>
        <taxon>Mucoromycotina</taxon>
        <taxon>Umbelopsidomycetes</taxon>
        <taxon>Umbelopsidales</taxon>
        <taxon>Umbelopsidaceae</taxon>
        <taxon>Umbelopsis</taxon>
    </lineage>
</organism>
<dbReference type="Gene3D" id="1.10.840.10">
    <property type="entry name" value="Ras guanine-nucleotide exchange factors catalytic domain"/>
    <property type="match status" value="1"/>
</dbReference>
<evidence type="ECO:0000313" key="5">
    <source>
        <dbReference type="Proteomes" id="UP000654370"/>
    </source>
</evidence>
<dbReference type="Proteomes" id="UP000654370">
    <property type="component" value="Unassembled WGS sequence"/>
</dbReference>
<reference evidence="4" key="1">
    <citation type="submission" date="2020-12" db="EMBL/GenBank/DDBJ databases">
        <title>Metabolic potential, ecology and presence of endohyphal bacteria is reflected in genomic diversity of Mucoromycotina.</title>
        <authorList>
            <person name="Muszewska A."/>
            <person name="Okrasinska A."/>
            <person name="Steczkiewicz K."/>
            <person name="Drgas O."/>
            <person name="Orlowska M."/>
            <person name="Perlinska-Lenart U."/>
            <person name="Aleksandrzak-Piekarczyk T."/>
            <person name="Szatraj K."/>
            <person name="Zielenkiewicz U."/>
            <person name="Pilsyk S."/>
            <person name="Malc E."/>
            <person name="Mieczkowski P."/>
            <person name="Kruszewska J.S."/>
            <person name="Biernat P."/>
            <person name="Pawlowska J."/>
        </authorList>
    </citation>
    <scope>NUCLEOTIDE SEQUENCE</scope>
    <source>
        <strain evidence="4">WA0000067209</strain>
    </source>
</reference>
<protein>
    <recommendedName>
        <fullName evidence="3">Ras-GEF domain-containing protein</fullName>
    </recommendedName>
</protein>
<dbReference type="InterPro" id="IPR008937">
    <property type="entry name" value="Ras-like_GEF"/>
</dbReference>
<dbReference type="PANTHER" id="PTHR23113:SF363">
    <property type="entry name" value="PROTEIN SON OF SEVENLESS"/>
    <property type="match status" value="1"/>
</dbReference>
<name>A0A8H7PVY4_MORIS</name>
<dbReference type="GO" id="GO:0005085">
    <property type="term" value="F:guanyl-nucleotide exchange factor activity"/>
    <property type="evidence" value="ECO:0007669"/>
    <property type="project" value="UniProtKB-KW"/>
</dbReference>
<dbReference type="AlphaFoldDB" id="A0A8H7PVY4"/>
<keyword evidence="1 2" id="KW-0344">Guanine-nucleotide releasing factor</keyword>